<sequence>MQLVRWRMFTARAALAAIMLANVIFPALPASVHGAGTEGEASGETPAATTGPEWRQVIEDFEEIGDLRVTSVRANSAELTTAERPYPVQYGLSSGRLDYDFTGNEGTSAAYIRFRSPAGPDGRDLPGNPRKIGFWLYGEDKAHWIRGQIQGAGGTTYVLDFTGSGERVNGWKYVSASIPAGASAPYKLNYIYVVETGTKTAGTIYVDQVSLIYEETDIYNVEWSGIRPLAVGESVYADILVTRKGDAEPESADGEAVYSSSDESVATIEADGKVTAVGPGTAELKAVYRGEYEEIYRLDVTEEPPQPDFIQIEGPLSLVVTETAPLKAYAVFDGGEPAEVTAETRFEVSPDEVAELVRGELRAVAPGSAEIKASFRGSEFGYTVEVKSGELKSIEIANVFSAIVGGEPVQAKVIGDYKVEGKKEITEGVRFSSSDPLVASIDETTGVITAAGPGTAMVTAEADGKTARQMIVVTSAAAPVKRELRGAWISTVENIDWPAKGDTDPERQRQDFVSLLDRLAETGINAVFVQIRPTSDSFYPSEYFPWSHWLTGEQGQPPSDGYDPLAFMIEETHKRNIEFHAWINPYRVSMQADPNALSPDHPARLHPDWIVANGGKLYFNPGVPEAKNYIIGGVKEIVENYDIDGIHMDDYFYPYPGNEPFDDGKQYDAYRAGGGTLGLADWRRANVNSIVEGLHDAIKEAKPYVKFGISPFGIWRNKSTDPTGSDTNGQQNYDGLYADTRTWIKEGWIDYIAPQIYWHFGYSAAAYEKLIDWWTKEINGENDGSGPHPVHLYIGQAAYRVGEANWTQPDQLPAQLRFNRDQDGRVAGSIFFSSSHLLANPLSVRDRIADMYRTPALVPDMPWLPGETPGSPNLIQAKSVNGQAELKWKEHGNEKSAYYAIYRTEGDRKPDPDDAAQLIATVRAVDGPIQTFTDTEALEGRTYTYAVTAVSRLHRESELSDSIAVRID</sequence>
<evidence type="ECO:0000313" key="4">
    <source>
        <dbReference type="EMBL" id="MFD2659690.1"/>
    </source>
</evidence>
<dbReference type="InterPro" id="IPR003343">
    <property type="entry name" value="Big_2"/>
</dbReference>
<comment type="caution">
    <text evidence="4">The sequence shown here is derived from an EMBL/GenBank/DDBJ whole genome shotgun (WGS) entry which is preliminary data.</text>
</comment>
<dbReference type="InterPro" id="IPR008964">
    <property type="entry name" value="Invasin/intimin_cell_adhesion"/>
</dbReference>
<feature type="signal peptide" evidence="2">
    <location>
        <begin position="1"/>
        <end position="29"/>
    </location>
</feature>
<evidence type="ECO:0000313" key="5">
    <source>
        <dbReference type="Proteomes" id="UP001597493"/>
    </source>
</evidence>
<dbReference type="PROSITE" id="PS50853">
    <property type="entry name" value="FN3"/>
    <property type="match status" value="1"/>
</dbReference>
<dbReference type="PANTHER" id="PTHR43405:SF1">
    <property type="entry name" value="GLYCOSYL HYDROLASE DIGH"/>
    <property type="match status" value="1"/>
</dbReference>
<dbReference type="SUPFAM" id="SSF49265">
    <property type="entry name" value="Fibronectin type III"/>
    <property type="match status" value="1"/>
</dbReference>
<keyword evidence="1 2" id="KW-0732">Signal</keyword>
<proteinExistence type="predicted"/>
<dbReference type="Proteomes" id="UP001597493">
    <property type="component" value="Unassembled WGS sequence"/>
</dbReference>
<reference evidence="5" key="1">
    <citation type="journal article" date="2019" name="Int. J. Syst. Evol. Microbiol.">
        <title>The Global Catalogue of Microorganisms (GCM) 10K type strain sequencing project: providing services to taxonomists for standard genome sequencing and annotation.</title>
        <authorList>
            <consortium name="The Broad Institute Genomics Platform"/>
            <consortium name="The Broad Institute Genome Sequencing Center for Infectious Disease"/>
            <person name="Wu L."/>
            <person name="Ma J."/>
        </authorList>
    </citation>
    <scope>NUCLEOTIDE SEQUENCE [LARGE SCALE GENOMIC DNA]</scope>
    <source>
        <strain evidence="5">TISTR 1827</strain>
    </source>
</reference>
<dbReference type="PANTHER" id="PTHR43405">
    <property type="entry name" value="GLYCOSYL HYDROLASE DIGH"/>
    <property type="match status" value="1"/>
</dbReference>
<gene>
    <name evidence="4" type="ORF">ACFSW5_05345</name>
</gene>
<dbReference type="SUPFAM" id="SSF51445">
    <property type="entry name" value="(Trans)glycosidases"/>
    <property type="match status" value="1"/>
</dbReference>
<dbReference type="InterPro" id="IPR003961">
    <property type="entry name" value="FN3_dom"/>
</dbReference>
<accession>A0ABW5QUC8</accession>
<dbReference type="EMBL" id="JBHUMY010000006">
    <property type="protein sequence ID" value="MFD2659690.1"/>
    <property type="molecule type" value="Genomic_DNA"/>
</dbReference>
<dbReference type="InterPro" id="IPR013783">
    <property type="entry name" value="Ig-like_fold"/>
</dbReference>
<name>A0ABW5QUC8_9BACL</name>
<dbReference type="Gene3D" id="3.20.20.80">
    <property type="entry name" value="Glycosidases"/>
    <property type="match status" value="1"/>
</dbReference>
<dbReference type="RefSeq" id="WP_379270380.1">
    <property type="nucleotide sequence ID" value="NZ_JBHUGT010000023.1"/>
</dbReference>
<dbReference type="Pfam" id="PF02638">
    <property type="entry name" value="GHL10"/>
    <property type="match status" value="1"/>
</dbReference>
<dbReference type="Pfam" id="PF02368">
    <property type="entry name" value="Big_2"/>
    <property type="match status" value="1"/>
</dbReference>
<organism evidence="4 5">
    <name type="scientific">Paenibacillus thailandensis</name>
    <dbReference type="NCBI Taxonomy" id="393250"/>
    <lineage>
        <taxon>Bacteria</taxon>
        <taxon>Bacillati</taxon>
        <taxon>Bacillota</taxon>
        <taxon>Bacilli</taxon>
        <taxon>Bacillales</taxon>
        <taxon>Paenibacillaceae</taxon>
        <taxon>Paenibacillus</taxon>
    </lineage>
</organism>
<keyword evidence="5" id="KW-1185">Reference proteome</keyword>
<dbReference type="SUPFAM" id="SSF49373">
    <property type="entry name" value="Invasin/intimin cell-adhesion fragments"/>
    <property type="match status" value="2"/>
</dbReference>
<evidence type="ECO:0000256" key="2">
    <source>
        <dbReference type="SAM" id="SignalP"/>
    </source>
</evidence>
<feature type="chain" id="PRO_5045380012" evidence="2">
    <location>
        <begin position="30"/>
        <end position="968"/>
    </location>
</feature>
<dbReference type="InterPro" id="IPR052177">
    <property type="entry name" value="Divisome_Glycosyl_Hydrolase"/>
</dbReference>
<dbReference type="InterPro" id="IPR017853">
    <property type="entry name" value="GH"/>
</dbReference>
<protein>
    <submittedName>
        <fullName evidence="4">Family 10 glycosylhydrolase</fullName>
    </submittedName>
</protein>
<dbReference type="InterPro" id="IPR003790">
    <property type="entry name" value="GHL10"/>
</dbReference>
<feature type="domain" description="Fibronectin type-III" evidence="3">
    <location>
        <begin position="868"/>
        <end position="968"/>
    </location>
</feature>
<dbReference type="Gene3D" id="2.60.40.10">
    <property type="entry name" value="Immunoglobulins"/>
    <property type="match status" value="1"/>
</dbReference>
<evidence type="ECO:0000259" key="3">
    <source>
        <dbReference type="PROSITE" id="PS50853"/>
    </source>
</evidence>
<dbReference type="Gene3D" id="2.60.40.1080">
    <property type="match status" value="3"/>
</dbReference>
<dbReference type="SMART" id="SM00635">
    <property type="entry name" value="BID_2"/>
    <property type="match status" value="3"/>
</dbReference>
<dbReference type="InterPro" id="IPR036116">
    <property type="entry name" value="FN3_sf"/>
</dbReference>
<evidence type="ECO:0000256" key="1">
    <source>
        <dbReference type="ARBA" id="ARBA00022729"/>
    </source>
</evidence>